<accession>A0A285GSS5</accession>
<evidence type="ECO:0000256" key="1">
    <source>
        <dbReference type="ARBA" id="ARBA00004651"/>
    </source>
</evidence>
<sequence>MADWIEVLIRTISLFFIVLAVTRIMGKRQLTRLTPFHFVSYFVVGILAVLIAVNLIDNLILGFLALATWVTFYLVLDYLALKSKMIHDWINGRETVLIKDGKVMEDSLKQLRLTGEELLRDLRTKNAFNLADVEFAVMETTGELNVLLKSDKKPVTPSDLGKRVAPKSAPQTVILDGNILDEPLSNIGLNRGWLDVEIKKLGLSLDNIFIGQVDSSGDLYVDLFDDAIQIPQPKVKEALYASLQKCQSDLVKYGLETQDSSAKDMYQSNANKLKDLMEILKPYLLR</sequence>
<evidence type="ECO:0000256" key="5">
    <source>
        <dbReference type="ARBA" id="ARBA00022989"/>
    </source>
</evidence>
<feature type="domain" description="YetF C-terminal" evidence="8">
    <location>
        <begin position="82"/>
        <end position="214"/>
    </location>
</feature>
<keyword evidence="5 7" id="KW-1133">Transmembrane helix</keyword>
<organism evidence="9 10">
    <name type="scientific">Orenia metallireducens</name>
    <dbReference type="NCBI Taxonomy" id="1413210"/>
    <lineage>
        <taxon>Bacteria</taxon>
        <taxon>Bacillati</taxon>
        <taxon>Bacillota</taxon>
        <taxon>Clostridia</taxon>
        <taxon>Halanaerobiales</taxon>
        <taxon>Halobacteroidaceae</taxon>
        <taxon>Orenia</taxon>
    </lineage>
</organism>
<feature type="transmembrane region" description="Helical" evidence="7">
    <location>
        <begin position="62"/>
        <end position="81"/>
    </location>
</feature>
<comment type="similarity">
    <text evidence="2">Belongs to the UPF0702 family.</text>
</comment>
<name>A0A285GSS5_9FIRM</name>
<gene>
    <name evidence="9" type="ORF">SAMN06265827_11015</name>
</gene>
<feature type="transmembrane region" description="Helical" evidence="7">
    <location>
        <begin position="38"/>
        <end position="56"/>
    </location>
</feature>
<dbReference type="OrthoDB" id="1682423at2"/>
<dbReference type="PANTHER" id="PTHR34582:SF7">
    <property type="entry name" value="UPF0702 TRANSMEMBRANE PROTEIN YDFS"/>
    <property type="match status" value="1"/>
</dbReference>
<dbReference type="InterPro" id="IPR007353">
    <property type="entry name" value="DUF421"/>
</dbReference>
<evidence type="ECO:0000313" key="9">
    <source>
        <dbReference type="EMBL" id="SNY26535.1"/>
    </source>
</evidence>
<dbReference type="Pfam" id="PF04239">
    <property type="entry name" value="DUF421"/>
    <property type="match status" value="1"/>
</dbReference>
<evidence type="ECO:0000313" key="10">
    <source>
        <dbReference type="Proteomes" id="UP000219573"/>
    </source>
</evidence>
<keyword evidence="10" id="KW-1185">Reference proteome</keyword>
<evidence type="ECO:0000259" key="8">
    <source>
        <dbReference type="Pfam" id="PF04239"/>
    </source>
</evidence>
<comment type="subcellular location">
    <subcellularLocation>
        <location evidence="1">Cell membrane</location>
        <topology evidence="1">Multi-pass membrane protein</topology>
    </subcellularLocation>
</comment>
<evidence type="ECO:0000256" key="7">
    <source>
        <dbReference type="SAM" id="Phobius"/>
    </source>
</evidence>
<evidence type="ECO:0000256" key="6">
    <source>
        <dbReference type="ARBA" id="ARBA00023136"/>
    </source>
</evidence>
<keyword evidence="6 7" id="KW-0472">Membrane</keyword>
<keyword evidence="3" id="KW-1003">Cell membrane</keyword>
<dbReference type="Pfam" id="PF07870">
    <property type="entry name" value="DUF1657"/>
    <property type="match status" value="1"/>
</dbReference>
<protein>
    <submittedName>
        <fullName evidence="9">Uncharacterized membrane protein YcaP, DUF421 family</fullName>
    </submittedName>
</protein>
<evidence type="ECO:0000256" key="2">
    <source>
        <dbReference type="ARBA" id="ARBA00006448"/>
    </source>
</evidence>
<feature type="transmembrane region" description="Helical" evidence="7">
    <location>
        <begin position="7"/>
        <end position="26"/>
    </location>
</feature>
<evidence type="ECO:0000256" key="3">
    <source>
        <dbReference type="ARBA" id="ARBA00022475"/>
    </source>
</evidence>
<dbReference type="RefSeq" id="WP_097017591.1">
    <property type="nucleotide sequence ID" value="NZ_OBDZ01000010.1"/>
</dbReference>
<dbReference type="EMBL" id="OBDZ01000010">
    <property type="protein sequence ID" value="SNY26535.1"/>
    <property type="molecule type" value="Genomic_DNA"/>
</dbReference>
<dbReference type="InterPro" id="IPR012452">
    <property type="entry name" value="DUF1657"/>
</dbReference>
<evidence type="ECO:0000256" key="4">
    <source>
        <dbReference type="ARBA" id="ARBA00022692"/>
    </source>
</evidence>
<reference evidence="10" key="1">
    <citation type="submission" date="2017-09" db="EMBL/GenBank/DDBJ databases">
        <authorList>
            <person name="Varghese N."/>
            <person name="Submissions S."/>
        </authorList>
    </citation>
    <scope>NUCLEOTIDE SEQUENCE [LARGE SCALE GENOMIC DNA]</scope>
    <source>
        <strain evidence="10">MSL47</strain>
    </source>
</reference>
<dbReference type="Proteomes" id="UP000219573">
    <property type="component" value="Unassembled WGS sequence"/>
</dbReference>
<dbReference type="Gene3D" id="3.30.240.20">
    <property type="entry name" value="bsu07140 like domains"/>
    <property type="match status" value="2"/>
</dbReference>
<dbReference type="InterPro" id="IPR023090">
    <property type="entry name" value="UPF0702_alpha/beta_dom_sf"/>
</dbReference>
<dbReference type="PANTHER" id="PTHR34582">
    <property type="entry name" value="UPF0702 TRANSMEMBRANE PROTEIN YCAP"/>
    <property type="match status" value="1"/>
</dbReference>
<dbReference type="GO" id="GO:0005886">
    <property type="term" value="C:plasma membrane"/>
    <property type="evidence" value="ECO:0007669"/>
    <property type="project" value="UniProtKB-SubCell"/>
</dbReference>
<proteinExistence type="inferred from homology"/>
<keyword evidence="4 7" id="KW-0812">Transmembrane</keyword>
<dbReference type="AlphaFoldDB" id="A0A285GSS5"/>